<organism evidence="2 3">
    <name type="scientific">Schistosoma mattheei</name>
    <dbReference type="NCBI Taxonomy" id="31246"/>
    <lineage>
        <taxon>Eukaryota</taxon>
        <taxon>Metazoa</taxon>
        <taxon>Spiralia</taxon>
        <taxon>Lophotrochozoa</taxon>
        <taxon>Platyhelminthes</taxon>
        <taxon>Trematoda</taxon>
        <taxon>Digenea</taxon>
        <taxon>Strigeidida</taxon>
        <taxon>Schistosomatoidea</taxon>
        <taxon>Schistosomatidae</taxon>
        <taxon>Schistosoma</taxon>
    </lineage>
</organism>
<dbReference type="Pfam" id="PF06957">
    <property type="entry name" value="COPI_C"/>
    <property type="match status" value="2"/>
</dbReference>
<dbReference type="EMBL" id="UZAL01036894">
    <property type="protein sequence ID" value="VDP70739.1"/>
    <property type="molecule type" value="Genomic_DNA"/>
</dbReference>
<dbReference type="GO" id="GO:0005198">
    <property type="term" value="F:structural molecule activity"/>
    <property type="evidence" value="ECO:0007669"/>
    <property type="project" value="InterPro"/>
</dbReference>
<dbReference type="STRING" id="31246.A0A183PPD7"/>
<dbReference type="AlphaFoldDB" id="A0A183PPD7"/>
<accession>A0A183PPD7</accession>
<sequence>PNELEDELDIGGDAVNSNETGDKNPEDGGWDINDADLELPSDLQNSNAVLTNKHENVYVAPSPGRPNSYLWSENSNLPADQIMAGNWVNAMRLLNAQVGVVNFEPYKTIFMNLFSASRIICTALPLVPSQFAYPQRNWKKISSTSALPAPVISLNELITRLQTAYQLTTKGKFQDAINRFRIILLSIPLLVVDSPSEESEARSLINICREYIIRNAELACYFTHCRLETPHLILTLRTALNLLYKLKNYRSAATMARRLLDLAPSLEVAQQTRKILQACESVTPNEDSHALSYDPLNPFDICAATYTPIYRGKDSVRDPLSGAYYVPTMKGQLCRVTGVSKYTVHVTEIGIEHQGLVIRSNRS</sequence>
<keyword evidence="3" id="KW-1185">Reference proteome</keyword>
<gene>
    <name evidence="2" type="ORF">SMTD_LOCUS16223</name>
</gene>
<feature type="region of interest" description="Disordered" evidence="1">
    <location>
        <begin position="1"/>
        <end position="33"/>
    </location>
</feature>
<feature type="compositionally biased region" description="Acidic residues" evidence="1">
    <location>
        <begin position="1"/>
        <end position="10"/>
    </location>
</feature>
<dbReference type="InterPro" id="IPR010714">
    <property type="entry name" value="Coatomer_asu_C"/>
</dbReference>
<protein>
    <submittedName>
        <fullName evidence="2">Uncharacterized protein</fullName>
    </submittedName>
</protein>
<dbReference type="GO" id="GO:0016192">
    <property type="term" value="P:vesicle-mediated transport"/>
    <property type="evidence" value="ECO:0007669"/>
    <property type="project" value="InterPro"/>
</dbReference>
<feature type="non-terminal residue" evidence="2">
    <location>
        <position position="1"/>
    </location>
</feature>
<evidence type="ECO:0000313" key="2">
    <source>
        <dbReference type="EMBL" id="VDP70739.1"/>
    </source>
</evidence>
<evidence type="ECO:0000256" key="1">
    <source>
        <dbReference type="SAM" id="MobiDB-lite"/>
    </source>
</evidence>
<proteinExistence type="predicted"/>
<name>A0A183PPD7_9TREM</name>
<dbReference type="GO" id="GO:0030126">
    <property type="term" value="C:COPI vesicle coat"/>
    <property type="evidence" value="ECO:0007669"/>
    <property type="project" value="InterPro"/>
</dbReference>
<reference evidence="2 3" key="1">
    <citation type="submission" date="2018-11" db="EMBL/GenBank/DDBJ databases">
        <authorList>
            <consortium name="Pathogen Informatics"/>
        </authorList>
    </citation>
    <scope>NUCLEOTIDE SEQUENCE [LARGE SCALE GENOMIC DNA]</scope>
    <source>
        <strain>Denwood</strain>
        <strain evidence="3">Zambia</strain>
    </source>
</reference>
<dbReference type="Proteomes" id="UP000269396">
    <property type="component" value="Unassembled WGS sequence"/>
</dbReference>
<dbReference type="GO" id="GO:0006886">
    <property type="term" value="P:intracellular protein transport"/>
    <property type="evidence" value="ECO:0007669"/>
    <property type="project" value="InterPro"/>
</dbReference>
<evidence type="ECO:0000313" key="3">
    <source>
        <dbReference type="Proteomes" id="UP000269396"/>
    </source>
</evidence>